<name>A0AA88TBF6_TACVA</name>
<gene>
    <name evidence="1" type="ORF">Q7C36_001545</name>
</gene>
<evidence type="ECO:0008006" key="3">
    <source>
        <dbReference type="Google" id="ProtNLM"/>
    </source>
</evidence>
<dbReference type="EMBL" id="JAVHJS010000001">
    <property type="protein sequence ID" value="KAK2869674.1"/>
    <property type="molecule type" value="Genomic_DNA"/>
</dbReference>
<keyword evidence="2" id="KW-1185">Reference proteome</keyword>
<dbReference type="Proteomes" id="UP001187315">
    <property type="component" value="Unassembled WGS sequence"/>
</dbReference>
<evidence type="ECO:0000313" key="2">
    <source>
        <dbReference type="Proteomes" id="UP001187315"/>
    </source>
</evidence>
<sequence length="302" mass="34300">MSSGMRESVSASMLFFPDFEQPWRNTDWKQFRILLHGAVGAGKSCFVNSVRSVYKERIVFGAAEGTSAGKSCTKNSKSCFLFSLHSWNNDQNKKINHILLNFSFLFFPQYKTYKITDKDSVTLPFVLTDVMGLEHQDEDGIHPDDIINVLHGRVKEGYTFNPASSLTDADPDYIHEPSLNDKVHCLVSNRIFIMENEMIQKMKAVRKSALKLGLPHVVLMTNIGADVCPLVTKDLADVYKSRKIKEKMQECSHTIGPALKCIFPVSNYYEETETDDKKHVLILWALKAIAGFVKDYFEDLNI</sequence>
<comment type="caution">
    <text evidence="1">The sequence shown here is derived from an EMBL/GenBank/DDBJ whole genome shotgun (WGS) entry which is preliminary data.</text>
</comment>
<organism evidence="1 2">
    <name type="scientific">Tachysurus vachellii</name>
    <name type="common">Darkbarbel catfish</name>
    <name type="synonym">Pelteobagrus vachellii</name>
    <dbReference type="NCBI Taxonomy" id="175792"/>
    <lineage>
        <taxon>Eukaryota</taxon>
        <taxon>Metazoa</taxon>
        <taxon>Chordata</taxon>
        <taxon>Craniata</taxon>
        <taxon>Vertebrata</taxon>
        <taxon>Euteleostomi</taxon>
        <taxon>Actinopterygii</taxon>
        <taxon>Neopterygii</taxon>
        <taxon>Teleostei</taxon>
        <taxon>Ostariophysi</taxon>
        <taxon>Siluriformes</taxon>
        <taxon>Bagridae</taxon>
        <taxon>Tachysurus</taxon>
    </lineage>
</organism>
<dbReference type="SUPFAM" id="SSF52540">
    <property type="entry name" value="P-loop containing nucleoside triphosphate hydrolases"/>
    <property type="match status" value="1"/>
</dbReference>
<evidence type="ECO:0000313" key="1">
    <source>
        <dbReference type="EMBL" id="KAK2869674.1"/>
    </source>
</evidence>
<reference evidence="1" key="1">
    <citation type="submission" date="2023-08" db="EMBL/GenBank/DDBJ databases">
        <title>Pelteobagrus vachellii genome.</title>
        <authorList>
            <person name="Liu H."/>
        </authorList>
    </citation>
    <scope>NUCLEOTIDE SEQUENCE</scope>
    <source>
        <strain evidence="1">PRFRI_2022a</strain>
        <tissue evidence="1">Muscle</tissue>
    </source>
</reference>
<dbReference type="AlphaFoldDB" id="A0AA88TBF6"/>
<dbReference type="PANTHER" id="PTHR14241:SF1">
    <property type="entry name" value="INTERFERON-INDUCED PROTEIN 44-RELATED"/>
    <property type="match status" value="1"/>
</dbReference>
<dbReference type="InterPro" id="IPR027417">
    <property type="entry name" value="P-loop_NTPase"/>
</dbReference>
<accession>A0AA88TBF6</accession>
<dbReference type="Gene3D" id="3.40.50.300">
    <property type="entry name" value="P-loop containing nucleotide triphosphate hydrolases"/>
    <property type="match status" value="1"/>
</dbReference>
<dbReference type="PANTHER" id="PTHR14241">
    <property type="entry name" value="INTERFERON-INDUCED PROTEIN 44"/>
    <property type="match status" value="1"/>
</dbReference>
<dbReference type="GO" id="GO:0006955">
    <property type="term" value="P:immune response"/>
    <property type="evidence" value="ECO:0007669"/>
    <property type="project" value="TreeGrafter"/>
</dbReference>
<proteinExistence type="predicted"/>
<protein>
    <recommendedName>
        <fullName evidence="3">Interferon-induced protein 44-like</fullName>
    </recommendedName>
</protein>